<keyword evidence="8" id="KW-0804">Transcription</keyword>
<dbReference type="InterPro" id="IPR007944">
    <property type="entry name" value="FlhC"/>
</dbReference>
<sequence length="208" mass="23773">MYRLPSETALPEFLETLSMANKLILLGARPPVVQHLCGIGRKVAIRLYKEVHHCPSKSGMLPYDSYWIARSSMNALHASIFLGMYSDFSQLVTQKPVHATRFMTAYGLYRETVGRVFNDNRLDVSSDQGNFLGINRAWHLIQQVNSRESRLVLCGICQSRHIVLNTLPKFYQRCPICEVWAEKNIRRHKASCLGWERTLASDSRLSTS</sequence>
<dbReference type="GO" id="GO:0003677">
    <property type="term" value="F:DNA binding"/>
    <property type="evidence" value="ECO:0007669"/>
    <property type="project" value="UniProtKB-KW"/>
</dbReference>
<gene>
    <name evidence="9" type="ORF">A1332_01300</name>
</gene>
<evidence type="ECO:0000256" key="7">
    <source>
        <dbReference type="ARBA" id="ARBA00023159"/>
    </source>
</evidence>
<evidence type="ECO:0008006" key="11">
    <source>
        <dbReference type="Google" id="ProtNLM"/>
    </source>
</evidence>
<accession>A0A177MKQ1</accession>
<proteinExistence type="predicted"/>
<evidence type="ECO:0000256" key="5">
    <source>
        <dbReference type="ARBA" id="ARBA00023015"/>
    </source>
</evidence>
<evidence type="ECO:0000313" key="9">
    <source>
        <dbReference type="EMBL" id="OAI06172.1"/>
    </source>
</evidence>
<dbReference type="RefSeq" id="WP_064008132.1">
    <property type="nucleotide sequence ID" value="NZ_LUUG01000060.1"/>
</dbReference>
<evidence type="ECO:0000313" key="10">
    <source>
        <dbReference type="Proteomes" id="UP000078090"/>
    </source>
</evidence>
<evidence type="ECO:0000256" key="4">
    <source>
        <dbReference type="ARBA" id="ARBA00022833"/>
    </source>
</evidence>
<evidence type="ECO:0000256" key="8">
    <source>
        <dbReference type="ARBA" id="ARBA00023163"/>
    </source>
</evidence>
<dbReference type="GO" id="GO:1902208">
    <property type="term" value="P:regulation of bacterial-type flagellum assembly"/>
    <property type="evidence" value="ECO:0007669"/>
    <property type="project" value="InterPro"/>
</dbReference>
<dbReference type="GO" id="GO:0046872">
    <property type="term" value="F:metal ion binding"/>
    <property type="evidence" value="ECO:0007669"/>
    <property type="project" value="UniProtKB-KW"/>
</dbReference>
<evidence type="ECO:0000256" key="3">
    <source>
        <dbReference type="ARBA" id="ARBA00022795"/>
    </source>
</evidence>
<keyword evidence="1" id="KW-0963">Cytoplasm</keyword>
<dbReference type="Pfam" id="PF05280">
    <property type="entry name" value="FlhC"/>
    <property type="match status" value="1"/>
</dbReference>
<keyword evidence="5" id="KW-0805">Transcription regulation</keyword>
<organism evidence="9 10">
    <name type="scientific">Methylomonas methanica</name>
    <dbReference type="NCBI Taxonomy" id="421"/>
    <lineage>
        <taxon>Bacteria</taxon>
        <taxon>Pseudomonadati</taxon>
        <taxon>Pseudomonadota</taxon>
        <taxon>Gammaproteobacteria</taxon>
        <taxon>Methylococcales</taxon>
        <taxon>Methylococcaceae</taxon>
        <taxon>Methylomonas</taxon>
    </lineage>
</organism>
<comment type="caution">
    <text evidence="9">The sequence shown here is derived from an EMBL/GenBank/DDBJ whole genome shotgun (WGS) entry which is preliminary data.</text>
</comment>
<dbReference type="GO" id="GO:0045893">
    <property type="term" value="P:positive regulation of DNA-templated transcription"/>
    <property type="evidence" value="ECO:0007669"/>
    <property type="project" value="InterPro"/>
</dbReference>
<dbReference type="AlphaFoldDB" id="A0A177MKQ1"/>
<dbReference type="Proteomes" id="UP000078090">
    <property type="component" value="Unassembled WGS sequence"/>
</dbReference>
<keyword evidence="2" id="KW-0479">Metal-binding</keyword>
<keyword evidence="6" id="KW-0238">DNA-binding</keyword>
<protein>
    <recommendedName>
        <fullName evidence="11">Transcriptional activator FlhC</fullName>
    </recommendedName>
</protein>
<keyword evidence="3" id="KW-1005">Bacterial flagellum biogenesis</keyword>
<dbReference type="EMBL" id="LUUG01000060">
    <property type="protein sequence ID" value="OAI06172.1"/>
    <property type="molecule type" value="Genomic_DNA"/>
</dbReference>
<evidence type="ECO:0000256" key="2">
    <source>
        <dbReference type="ARBA" id="ARBA00022723"/>
    </source>
</evidence>
<name>A0A177MKQ1_METMH</name>
<keyword evidence="4" id="KW-0862">Zinc</keyword>
<dbReference type="OrthoDB" id="5567692at2"/>
<dbReference type="SUPFAM" id="SSF160930">
    <property type="entry name" value="FlhC-like"/>
    <property type="match status" value="1"/>
</dbReference>
<dbReference type="GO" id="GO:0044781">
    <property type="term" value="P:bacterial-type flagellum organization"/>
    <property type="evidence" value="ECO:0007669"/>
    <property type="project" value="UniProtKB-KW"/>
</dbReference>
<evidence type="ECO:0000256" key="1">
    <source>
        <dbReference type="ARBA" id="ARBA00022490"/>
    </source>
</evidence>
<evidence type="ECO:0000256" key="6">
    <source>
        <dbReference type="ARBA" id="ARBA00023125"/>
    </source>
</evidence>
<reference evidence="9 10" key="1">
    <citation type="submission" date="2016-03" db="EMBL/GenBank/DDBJ databases">
        <authorList>
            <person name="Ploux O."/>
        </authorList>
    </citation>
    <scope>NUCLEOTIDE SEQUENCE [LARGE SCALE GENOMIC DNA]</scope>
    <source>
        <strain evidence="9 10">R-45363</strain>
    </source>
</reference>
<keyword evidence="7" id="KW-0010">Activator</keyword>